<dbReference type="STRING" id="354355.SAMN05660816_04341"/>
<dbReference type="Pfam" id="PF02321">
    <property type="entry name" value="OEP"/>
    <property type="match status" value="2"/>
</dbReference>
<dbReference type="SUPFAM" id="SSF56954">
    <property type="entry name" value="Outer membrane efflux proteins (OEP)"/>
    <property type="match status" value="1"/>
</dbReference>
<evidence type="ECO:0008006" key="10">
    <source>
        <dbReference type="Google" id="ProtNLM"/>
    </source>
</evidence>
<dbReference type="EMBL" id="LVXG01000016">
    <property type="protein sequence ID" value="OQP48968.1"/>
    <property type="molecule type" value="Genomic_DNA"/>
</dbReference>
<keyword evidence="9" id="KW-1185">Reference proteome</keyword>
<name>A0A1V9ES38_9BACT</name>
<keyword evidence="6" id="KW-0472">Membrane</keyword>
<dbReference type="PANTHER" id="PTHR30026">
    <property type="entry name" value="OUTER MEMBRANE PROTEIN TOLC"/>
    <property type="match status" value="1"/>
</dbReference>
<proteinExistence type="inferred from homology"/>
<dbReference type="GO" id="GO:1990281">
    <property type="term" value="C:efflux pump complex"/>
    <property type="evidence" value="ECO:0007669"/>
    <property type="project" value="TreeGrafter"/>
</dbReference>
<reference evidence="9" key="1">
    <citation type="submission" date="2016-04" db="EMBL/GenBank/DDBJ databases">
        <authorList>
            <person name="Chen L."/>
            <person name="Zhuang W."/>
            <person name="Wang G."/>
        </authorList>
    </citation>
    <scope>NUCLEOTIDE SEQUENCE [LARGE SCALE GENOMIC DNA]</scope>
    <source>
        <strain evidence="9">17621</strain>
    </source>
</reference>
<accession>A0A1V9ES38</accession>
<keyword evidence="5" id="KW-0812">Transmembrane</keyword>
<dbReference type="GO" id="GO:0015562">
    <property type="term" value="F:efflux transmembrane transporter activity"/>
    <property type="evidence" value="ECO:0007669"/>
    <property type="project" value="InterPro"/>
</dbReference>
<protein>
    <recommendedName>
        <fullName evidence="10">Transporter</fullName>
    </recommendedName>
</protein>
<comment type="subcellular location">
    <subcellularLocation>
        <location evidence="1">Cell outer membrane</location>
    </subcellularLocation>
</comment>
<keyword evidence="7" id="KW-0998">Cell outer membrane</keyword>
<evidence type="ECO:0000256" key="7">
    <source>
        <dbReference type="ARBA" id="ARBA00023237"/>
    </source>
</evidence>
<evidence type="ECO:0000256" key="1">
    <source>
        <dbReference type="ARBA" id="ARBA00004442"/>
    </source>
</evidence>
<evidence type="ECO:0000256" key="6">
    <source>
        <dbReference type="ARBA" id="ARBA00023136"/>
    </source>
</evidence>
<evidence type="ECO:0000256" key="2">
    <source>
        <dbReference type="ARBA" id="ARBA00007613"/>
    </source>
</evidence>
<dbReference type="InterPro" id="IPR051906">
    <property type="entry name" value="TolC-like"/>
</dbReference>
<evidence type="ECO:0000313" key="8">
    <source>
        <dbReference type="EMBL" id="OQP48968.1"/>
    </source>
</evidence>
<evidence type="ECO:0000313" key="9">
    <source>
        <dbReference type="Proteomes" id="UP000192610"/>
    </source>
</evidence>
<gene>
    <name evidence="8" type="ORF">A4H97_29220</name>
</gene>
<evidence type="ECO:0000256" key="4">
    <source>
        <dbReference type="ARBA" id="ARBA00022452"/>
    </source>
</evidence>
<keyword evidence="3" id="KW-0813">Transport</keyword>
<dbReference type="GO" id="GO:0015288">
    <property type="term" value="F:porin activity"/>
    <property type="evidence" value="ECO:0007669"/>
    <property type="project" value="TreeGrafter"/>
</dbReference>
<dbReference type="InterPro" id="IPR003423">
    <property type="entry name" value="OMP_efflux"/>
</dbReference>
<comment type="caution">
    <text evidence="8">The sequence shown here is derived from an EMBL/GenBank/DDBJ whole genome shotgun (WGS) entry which is preliminary data.</text>
</comment>
<sequence length="443" mass="50069">MPVLLLAGFLHGSAKSQTTSITIRSAIDMALANNYTLKADSLNNQVARDKVSIAKADFLPQVNFYNKMEYNAALPSQMLPGNVIGQPEKDLIPVQFGTRYVMGSGIEATQNIIKRSSRLQVAAAELNTGITQTRHLLNREDLVYQVATGYYDLLATTEKINTTKKDYSNIREIEQIAKTQFESGVLKRIDFESLQINAANIQSQLDQLQTTYNQQLAYFKYLLGLPTNAVVSINNDITRIPGLMQNGGTRLWEREDVHLYRQLIESKELEVKTIKAERMPAVNAFFRFNYQSQFNQPGDAIKSDYGFKSSTVGINTSIPLFDGYRRRNRMHVAKVELQQLQFQNEQQQQLASTEWVSASETLNNDRQQVLITRENLVLAEKVYTSRKALYSEGVTTLIELLDAERELSQSRNLHTQSLINVQTSLVKAHKANGTLLTEFVKSI</sequence>
<comment type="similarity">
    <text evidence="2">Belongs to the outer membrane factor (OMF) (TC 1.B.17) family.</text>
</comment>
<organism evidence="8 9">
    <name type="scientific">Niastella yeongjuensis</name>
    <dbReference type="NCBI Taxonomy" id="354355"/>
    <lineage>
        <taxon>Bacteria</taxon>
        <taxon>Pseudomonadati</taxon>
        <taxon>Bacteroidota</taxon>
        <taxon>Chitinophagia</taxon>
        <taxon>Chitinophagales</taxon>
        <taxon>Chitinophagaceae</taxon>
        <taxon>Niastella</taxon>
    </lineage>
</organism>
<keyword evidence="4" id="KW-1134">Transmembrane beta strand</keyword>
<dbReference type="PANTHER" id="PTHR30026:SF20">
    <property type="entry name" value="OUTER MEMBRANE PROTEIN TOLC"/>
    <property type="match status" value="1"/>
</dbReference>
<evidence type="ECO:0000256" key="5">
    <source>
        <dbReference type="ARBA" id="ARBA00022692"/>
    </source>
</evidence>
<evidence type="ECO:0000256" key="3">
    <source>
        <dbReference type="ARBA" id="ARBA00022448"/>
    </source>
</evidence>
<dbReference type="GO" id="GO:0009279">
    <property type="term" value="C:cell outer membrane"/>
    <property type="evidence" value="ECO:0007669"/>
    <property type="project" value="UniProtKB-SubCell"/>
</dbReference>
<dbReference type="AlphaFoldDB" id="A0A1V9ES38"/>
<dbReference type="Proteomes" id="UP000192610">
    <property type="component" value="Unassembled WGS sequence"/>
</dbReference>
<dbReference type="Gene3D" id="1.20.1600.10">
    <property type="entry name" value="Outer membrane efflux proteins (OEP)"/>
    <property type="match status" value="1"/>
</dbReference>